<dbReference type="PATRIC" id="fig|1666911.3.peg.2060"/>
<protein>
    <recommendedName>
        <fullName evidence="3">Glycosyltransferase</fullName>
    </recommendedName>
</protein>
<dbReference type="AlphaFoldDB" id="A0A0P8BXE0"/>
<name>A0A0P8BXE0_9CYAN</name>
<gene>
    <name evidence="1" type="ORF">HLUCCA11_17850</name>
</gene>
<dbReference type="SUPFAM" id="SSF53756">
    <property type="entry name" value="UDP-Glycosyltransferase/glycogen phosphorylase"/>
    <property type="match status" value="1"/>
</dbReference>
<evidence type="ECO:0000313" key="1">
    <source>
        <dbReference type="EMBL" id="KPQ33600.1"/>
    </source>
</evidence>
<dbReference type="Proteomes" id="UP000050465">
    <property type="component" value="Unassembled WGS sequence"/>
</dbReference>
<sequence length="362" mass="40154">MHSIIQIIPNFPPQISGVGDYACCLAQQMRQEFAIQTHFIVGDPSWSGPSDLDGFPVSRLDRRSATALQTLLNQQPDSIVFLHYVGYGYAKRGCPSWLINGLQHWQQYTPDVSLITMFHEVYAAGCPPWTSAFWVFPLQKYLSARLAHLSDSLLTSKHLYAKILHNLAPQHHSISVLPIFSTVGEPNEPPLLNNRRKQLIIFGGATNRYQVYQSAMPILSQVCQLLKIEAIIDIGPELMSIPETVSDVPVIAMGQLTAAKISQLLLQSTVGLLSYNPDYLAKSTILAAYCAHGLLSINCKHSTTEVDGLIPGIHYLVASNLDDGQVSDAEMQAIANNAHNWYQDHTLSAHARAMVHQLYERT</sequence>
<organism evidence="1 2">
    <name type="scientific">Phormidesmis priestleyi Ana</name>
    <dbReference type="NCBI Taxonomy" id="1666911"/>
    <lineage>
        <taxon>Bacteria</taxon>
        <taxon>Bacillati</taxon>
        <taxon>Cyanobacteriota</taxon>
        <taxon>Cyanophyceae</taxon>
        <taxon>Leptolyngbyales</taxon>
        <taxon>Leptolyngbyaceae</taxon>
        <taxon>Phormidesmis</taxon>
    </lineage>
</organism>
<accession>A0A0P8BXE0</accession>
<evidence type="ECO:0008006" key="3">
    <source>
        <dbReference type="Google" id="ProtNLM"/>
    </source>
</evidence>
<dbReference type="STRING" id="1666911.HLUCCA11_17850"/>
<evidence type="ECO:0000313" key="2">
    <source>
        <dbReference type="Proteomes" id="UP000050465"/>
    </source>
</evidence>
<reference evidence="1 2" key="1">
    <citation type="submission" date="2015-09" db="EMBL/GenBank/DDBJ databases">
        <title>Identification and resolution of microdiversity through metagenomic sequencing of parallel consortia.</title>
        <authorList>
            <person name="Nelson W.C."/>
            <person name="Romine M.F."/>
            <person name="Lindemann S.R."/>
        </authorList>
    </citation>
    <scope>NUCLEOTIDE SEQUENCE [LARGE SCALE GENOMIC DNA]</scope>
    <source>
        <strain evidence="1">Ana</strain>
    </source>
</reference>
<comment type="caution">
    <text evidence="1">The sequence shown here is derived from an EMBL/GenBank/DDBJ whole genome shotgun (WGS) entry which is preliminary data.</text>
</comment>
<dbReference type="EMBL" id="LJZR01000029">
    <property type="protein sequence ID" value="KPQ33600.1"/>
    <property type="molecule type" value="Genomic_DNA"/>
</dbReference>
<proteinExistence type="predicted"/>